<name>A0A645H7U8_9ZZZZ</name>
<feature type="region of interest" description="Disordered" evidence="1">
    <location>
        <begin position="37"/>
        <end position="75"/>
    </location>
</feature>
<dbReference type="EMBL" id="VSSQ01084315">
    <property type="protein sequence ID" value="MPN32354.1"/>
    <property type="molecule type" value="Genomic_DNA"/>
</dbReference>
<gene>
    <name evidence="2" type="ORF">SDC9_179832</name>
</gene>
<dbReference type="AlphaFoldDB" id="A0A645H7U8"/>
<protein>
    <submittedName>
        <fullName evidence="2">Uncharacterized protein</fullName>
    </submittedName>
</protein>
<comment type="caution">
    <text evidence="2">The sequence shown here is derived from an EMBL/GenBank/DDBJ whole genome shotgun (WGS) entry which is preliminary data.</text>
</comment>
<organism evidence="2">
    <name type="scientific">bioreactor metagenome</name>
    <dbReference type="NCBI Taxonomy" id="1076179"/>
    <lineage>
        <taxon>unclassified sequences</taxon>
        <taxon>metagenomes</taxon>
        <taxon>ecological metagenomes</taxon>
    </lineage>
</organism>
<evidence type="ECO:0000313" key="2">
    <source>
        <dbReference type="EMBL" id="MPN32354.1"/>
    </source>
</evidence>
<accession>A0A645H7U8</accession>
<sequence>MPTLSHEVIRVARPRDFDNALLKGLYVFPPSPMHPPGIDGVTQLIPDGLRGPSTVRGGGDAHGIESPGDGGRSDG</sequence>
<reference evidence="2" key="1">
    <citation type="submission" date="2019-08" db="EMBL/GenBank/DDBJ databases">
        <authorList>
            <person name="Kucharzyk K."/>
            <person name="Murdoch R.W."/>
            <person name="Higgins S."/>
            <person name="Loffler F."/>
        </authorList>
    </citation>
    <scope>NUCLEOTIDE SEQUENCE</scope>
</reference>
<proteinExistence type="predicted"/>
<evidence type="ECO:0000256" key="1">
    <source>
        <dbReference type="SAM" id="MobiDB-lite"/>
    </source>
</evidence>